<dbReference type="GO" id="GO:0003712">
    <property type="term" value="F:transcription coregulator activity"/>
    <property type="evidence" value="ECO:0007669"/>
    <property type="project" value="InterPro"/>
</dbReference>
<reference evidence="9" key="1">
    <citation type="submission" date="2017-02" db="UniProtKB">
        <authorList>
            <consortium name="WormBaseParasite"/>
        </authorList>
    </citation>
    <scope>IDENTIFICATION</scope>
</reference>
<evidence type="ECO:0000256" key="6">
    <source>
        <dbReference type="SAM" id="MobiDB-lite"/>
    </source>
</evidence>
<dbReference type="STRING" id="174720.A0A0N5BNA3"/>
<feature type="region of interest" description="Disordered" evidence="6">
    <location>
        <begin position="1797"/>
        <end position="1843"/>
    </location>
</feature>
<dbReference type="GO" id="GO:0006357">
    <property type="term" value="P:regulation of transcription by RNA polymerase II"/>
    <property type="evidence" value="ECO:0007669"/>
    <property type="project" value="InterPro"/>
</dbReference>
<dbReference type="WBParaSite" id="SPAL_0000738200.1">
    <property type="protein sequence ID" value="SPAL_0000738200.1"/>
    <property type="gene ID" value="SPAL_0000738200"/>
</dbReference>
<feature type="compositionally biased region" description="Low complexity" evidence="6">
    <location>
        <begin position="1731"/>
        <end position="1744"/>
    </location>
</feature>
<evidence type="ECO:0000256" key="5">
    <source>
        <dbReference type="ARBA" id="ARBA00023242"/>
    </source>
</evidence>
<evidence type="ECO:0000256" key="4">
    <source>
        <dbReference type="ARBA" id="ARBA00023163"/>
    </source>
</evidence>
<feature type="region of interest" description="Disordered" evidence="6">
    <location>
        <begin position="1760"/>
        <end position="1783"/>
    </location>
</feature>
<dbReference type="Proteomes" id="UP000046392">
    <property type="component" value="Unplaced"/>
</dbReference>
<keyword evidence="3" id="KW-0805">Transcription regulation</keyword>
<feature type="region of interest" description="Disordered" evidence="6">
    <location>
        <begin position="1681"/>
        <end position="1745"/>
    </location>
</feature>
<evidence type="ECO:0000313" key="8">
    <source>
        <dbReference type="Proteomes" id="UP000046392"/>
    </source>
</evidence>
<dbReference type="Pfam" id="PF09497">
    <property type="entry name" value="Med12"/>
    <property type="match status" value="1"/>
</dbReference>
<keyword evidence="4" id="KW-0804">Transcription</keyword>
<keyword evidence="5" id="KW-0539">Nucleus</keyword>
<name>A0A0N5BNA3_STREA</name>
<feature type="compositionally biased region" description="Polar residues" evidence="6">
    <location>
        <begin position="1696"/>
        <end position="1720"/>
    </location>
</feature>
<dbReference type="InterPro" id="IPR019035">
    <property type="entry name" value="Mediator_Med12"/>
</dbReference>
<proteinExistence type="inferred from homology"/>
<accession>A0A0N5BNA3</accession>
<feature type="domain" description="Mediator complex subunit Med12" evidence="7">
    <location>
        <begin position="122"/>
        <end position="179"/>
    </location>
</feature>
<evidence type="ECO:0000256" key="1">
    <source>
        <dbReference type="ARBA" id="ARBA00004123"/>
    </source>
</evidence>
<evidence type="ECO:0000259" key="7">
    <source>
        <dbReference type="SMART" id="SM01281"/>
    </source>
</evidence>
<evidence type="ECO:0000256" key="2">
    <source>
        <dbReference type="ARBA" id="ARBA00010289"/>
    </source>
</evidence>
<evidence type="ECO:0000256" key="3">
    <source>
        <dbReference type="ARBA" id="ARBA00023015"/>
    </source>
</evidence>
<feature type="compositionally biased region" description="Polar residues" evidence="6">
    <location>
        <begin position="1797"/>
        <end position="1825"/>
    </location>
</feature>
<comment type="similarity">
    <text evidence="2">Belongs to the Mediator complex subunit 12 family.</text>
</comment>
<organism evidence="8 9">
    <name type="scientific">Strongyloides papillosus</name>
    <name type="common">Intestinal threadworm</name>
    <dbReference type="NCBI Taxonomy" id="174720"/>
    <lineage>
        <taxon>Eukaryota</taxon>
        <taxon>Metazoa</taxon>
        <taxon>Ecdysozoa</taxon>
        <taxon>Nematoda</taxon>
        <taxon>Chromadorea</taxon>
        <taxon>Rhabditida</taxon>
        <taxon>Tylenchina</taxon>
        <taxon>Panagrolaimomorpha</taxon>
        <taxon>Strongyloidoidea</taxon>
        <taxon>Strongyloididae</taxon>
        <taxon>Strongyloides</taxon>
    </lineage>
</organism>
<sequence>MANSLKNYKIPYWKSENYERRGIRKNSINRSFDIFYQDAMQDEDNISSIERITNGYVSNSLPHEYDSLILNQRNKISEDYIDNTTKKAHVFFDRLIEKRQLDSSKSHRKVLVPKVFQVSEWNYKVPKNQNISQFFENLAKEKDLFSLVKKFPSLGLRENFLEYLYEYNVPVLRAIWFIKILAILKATQTEDGKTPKKSQAQQTALEYVQCLISGYVIYTFKNLYTNGRCDEKKIEKWNYFALLIKHMFEEGVLDRQDFLTDVIDLLNIYVDYKLEDSTKFRILFLFVSQFSNYITQNIILARRMAFVICKRLRKYHLDYMNICGRPITCPEVMIELMKCQKHRPIILGMISMFYTIINECIQSITVKYITIDKKFTAITCYKDLTDTPLQYLTCRIDVMCEEAKLLPQNMVNLMRKKIEEFKRRSIDMKYNLHNVISHDNNCSEFSLMILKIFSILDGIYLVNEINMKKIYGSIFNLETNIDKEIEILIKLRIIIHWCITSQRSGSYRVIVVVKLLSLYLAGKKNPIKTMISIFNDYLCTEGPQLGYCNFGYEFRNIILLLNDLQQYGILKYEDLLNYWISMGKININECLWGKTLKYVYGENYERDLHPSWNRHIQMSSRYALMFYRRDSEKHTLINIETTTMEERIFLQMPIIPSIENRDIILFRDNIIYGISILRKERLNYLKEVARNIIKVWKKLYYFKIRINNGKSYFYEYHDIKRYNDCGDVLKIFRRQTYYDQTLITYWVGNDFKNCIKDFIENANNILPGSDGLDYILRMFCISMNIGGMIEYVVGLLELIAKLEDIMTTRGYNLISGMITKSYAFTIVGYLSEHTNYFLFHKNVVNVLNGLFRTIENTCMLENYPRTCYDTSIGMFICYCKNLLVREGIAGCNSILGCPKHFSKLYPSPFIEVKLDVPKMRAKKLFFGKYLRVSPQGMSITEFQHMSKKINKCGIPSRIEFILGVLQTVKELGRDINKISMLANYVGNVSVQLRMENEWLSVISEMCSLTSIPNTLYKGVHRTVNVGRTMTHYAISSFITILGAKYVFRPCELIKNLIKTTLVSVFKGSYLRSRYGYEKVILAALICTKLLTGYHDPFKLPRGYSGISEVKRPPVRRLADFKACNVLFNHEFNEIIFQFIQLLSFANRPIRKVKAKRASKRIRINHFFKACLLCLSEQPWFYQHMKFSILQTNLCTLNNENNLFKKYKITGTLLNFISRERGDRQNKLQILSCAEKLSKKSFIEKTLESLNIWNFRSVLLSLFGMVNDIARNPTKSNYARKIYNCNEAIADIAEGIKNIFIAPSKTYGKSIIFKTDTYFRLKDVSNLWLMEYFISEFPKITVHNYNIQFSKMSVIPLSKSVFIKLSSIVTESYSKNEYGKKTEQISHLFHIPPFSKLIQTLANAEPLCSHALLQGVYSYLTNIVKEFNTRRILCPQLSKEKDGIILRVLLVCGMIDQILTMPAVEPWAYLLWQLLYLEIISKEREEKYYFICYEALSTILFISTFKIQQRHNEKLHYRTRYKAYNHFCKKIRRECQDRPFPIEKMELSQLLPLPKRTFDYIIFDYYHKAIEKIHNSLSIEGPKEDGVKLNSRTGYYPIDKIKLTTFEIIPSFFHENLGRRPINYSFYQAQLVDYNPRAELNVFTKLLFHSHHRIFPKVPMYGGNNILKNSIFYQPPQIEYDKKEEKRKHSPLRELINMTSKPITENGTPKEQLKPNTTIKLTSPPKKDLQEKNINIGNSNNLKNQNFDHVKENEMKRNLNPSQQVFNGNGPNVPIPQQHSTQHVNQNQLVSQNSKIENNKYNYNPSQSSSVSGTQKVLKRSSSPISAMSVKKRKDDSENIPLPSKVNQQNTYLNMNPTNMLPRPPTNVYMQPPGTQKIMTSQPSGMPQHNFQQSNQMQMTINQQPPMSSNIENSNNQQRIPQQVKTMMNPQLRGNGMEQQRLMHQNPQQQRQNLALHNFMNPQQKGMLPGERQNMVGGYENPNMLKEMAQQRNNFGPNMPHQQQYNVPMNNQTLNQGPMMNQFQISQRKEMLYRNAQQHSQMQFQDPNMTRLYHQENPQQPLNGNQMFPR</sequence>
<comment type="subcellular location">
    <subcellularLocation>
        <location evidence="1">Nucleus</location>
    </subcellularLocation>
</comment>
<keyword evidence="8" id="KW-1185">Reference proteome</keyword>
<dbReference type="SMART" id="SM01281">
    <property type="entry name" value="Med12"/>
    <property type="match status" value="1"/>
</dbReference>
<protein>
    <submittedName>
        <fullName evidence="9">Med12 domain-containing protein</fullName>
    </submittedName>
</protein>
<dbReference type="GO" id="GO:0016592">
    <property type="term" value="C:mediator complex"/>
    <property type="evidence" value="ECO:0007669"/>
    <property type="project" value="InterPro"/>
</dbReference>
<evidence type="ECO:0000313" key="9">
    <source>
        <dbReference type="WBParaSite" id="SPAL_0000738200.1"/>
    </source>
</evidence>